<gene>
    <name evidence="2" type="ORF">A2928_01560</name>
</gene>
<dbReference type="Proteomes" id="UP000176221">
    <property type="component" value="Unassembled WGS sequence"/>
</dbReference>
<proteinExistence type="predicted"/>
<sequence>MHILRNFITTFLVAGILSIGIGYIFAWTGPRGVPPNDNVAEPINVGGADQTKAAKINASDFCIASSGKCLSAAITGPIPPPGPISGVHYGYCVEVFSPFSTVGQCSPGRTGIDSIAPAICAFSGCECPAEYLKIRQAVTDTVGTVSQSLKSAIVCVKK</sequence>
<dbReference type="AlphaFoldDB" id="A0A1G2NDS8"/>
<keyword evidence="1" id="KW-1133">Transmembrane helix</keyword>
<accession>A0A1G2NDS8</accession>
<evidence type="ECO:0000313" key="2">
    <source>
        <dbReference type="EMBL" id="OHA33551.1"/>
    </source>
</evidence>
<protein>
    <submittedName>
        <fullName evidence="2">Uncharacterized protein</fullName>
    </submittedName>
</protein>
<dbReference type="STRING" id="1802319.A2928_01560"/>
<dbReference type="EMBL" id="MHRX01000032">
    <property type="protein sequence ID" value="OHA33551.1"/>
    <property type="molecule type" value="Genomic_DNA"/>
</dbReference>
<organism evidence="2 3">
    <name type="scientific">Candidatus Taylorbacteria bacterium RIFCSPLOWO2_01_FULL_45_15b</name>
    <dbReference type="NCBI Taxonomy" id="1802319"/>
    <lineage>
        <taxon>Bacteria</taxon>
        <taxon>Candidatus Tayloriibacteriota</taxon>
    </lineage>
</organism>
<evidence type="ECO:0000256" key="1">
    <source>
        <dbReference type="SAM" id="Phobius"/>
    </source>
</evidence>
<keyword evidence="1" id="KW-0812">Transmembrane</keyword>
<name>A0A1G2NDS8_9BACT</name>
<keyword evidence="1" id="KW-0472">Membrane</keyword>
<comment type="caution">
    <text evidence="2">The sequence shown here is derived from an EMBL/GenBank/DDBJ whole genome shotgun (WGS) entry which is preliminary data.</text>
</comment>
<reference evidence="2 3" key="1">
    <citation type="journal article" date="2016" name="Nat. Commun.">
        <title>Thousands of microbial genomes shed light on interconnected biogeochemical processes in an aquifer system.</title>
        <authorList>
            <person name="Anantharaman K."/>
            <person name="Brown C.T."/>
            <person name="Hug L.A."/>
            <person name="Sharon I."/>
            <person name="Castelle C.J."/>
            <person name="Probst A.J."/>
            <person name="Thomas B.C."/>
            <person name="Singh A."/>
            <person name="Wilkins M.J."/>
            <person name="Karaoz U."/>
            <person name="Brodie E.L."/>
            <person name="Williams K.H."/>
            <person name="Hubbard S.S."/>
            <person name="Banfield J.F."/>
        </authorList>
    </citation>
    <scope>NUCLEOTIDE SEQUENCE [LARGE SCALE GENOMIC DNA]</scope>
</reference>
<feature type="transmembrane region" description="Helical" evidence="1">
    <location>
        <begin position="7"/>
        <end position="27"/>
    </location>
</feature>
<evidence type="ECO:0000313" key="3">
    <source>
        <dbReference type="Proteomes" id="UP000176221"/>
    </source>
</evidence>